<comment type="subcellular location">
    <subcellularLocation>
        <location evidence="1">Membrane</location>
        <topology evidence="1">Multi-pass membrane protein</topology>
    </subcellularLocation>
</comment>
<dbReference type="GO" id="GO:0030964">
    <property type="term" value="C:NADH dehydrogenase complex"/>
    <property type="evidence" value="ECO:0007669"/>
    <property type="project" value="TreeGrafter"/>
</dbReference>
<accession>A0A3B1BZI2</accession>
<keyword evidence="12" id="KW-0560">Oxidoreductase</keyword>
<feature type="transmembrane region" description="Helical" evidence="11">
    <location>
        <begin position="90"/>
        <end position="111"/>
    </location>
</feature>
<keyword evidence="6" id="KW-0874">Quinone</keyword>
<evidence type="ECO:0000256" key="5">
    <source>
        <dbReference type="ARBA" id="ARBA00022692"/>
    </source>
</evidence>
<keyword evidence="9" id="KW-0520">NAD</keyword>
<dbReference type="InterPro" id="IPR023043">
    <property type="entry name" value="NAD(P)H_OxRDtase_bac/plastid"/>
</dbReference>
<dbReference type="PANTHER" id="PTHR11058:SF22">
    <property type="entry name" value="NADH-QUINONE OXIDOREDUCTASE SUBUNIT A"/>
    <property type="match status" value="1"/>
</dbReference>
<dbReference type="Gene3D" id="1.20.58.1610">
    <property type="entry name" value="NADH:ubiquinone/plastoquinone oxidoreductase, chain 3"/>
    <property type="match status" value="1"/>
</dbReference>
<evidence type="ECO:0000256" key="6">
    <source>
        <dbReference type="ARBA" id="ARBA00022719"/>
    </source>
</evidence>
<dbReference type="InterPro" id="IPR038430">
    <property type="entry name" value="NDAH_ubi_oxred_su3_sf"/>
</dbReference>
<keyword evidence="12" id="KW-0830">Ubiquinone</keyword>
<dbReference type="GO" id="GO:0048038">
    <property type="term" value="F:quinone binding"/>
    <property type="evidence" value="ECO:0007669"/>
    <property type="project" value="UniProtKB-KW"/>
</dbReference>
<dbReference type="GO" id="GO:0008137">
    <property type="term" value="F:NADH dehydrogenase (ubiquinone) activity"/>
    <property type="evidence" value="ECO:0007669"/>
    <property type="project" value="InterPro"/>
</dbReference>
<evidence type="ECO:0000256" key="11">
    <source>
        <dbReference type="SAM" id="Phobius"/>
    </source>
</evidence>
<dbReference type="Pfam" id="PF00507">
    <property type="entry name" value="Oxidored_q4"/>
    <property type="match status" value="1"/>
</dbReference>
<evidence type="ECO:0000256" key="3">
    <source>
        <dbReference type="ARBA" id="ARBA00022448"/>
    </source>
</evidence>
<gene>
    <name evidence="12" type="ORF">MNBD_NITROSPINAE02-1013</name>
</gene>
<evidence type="ECO:0000256" key="4">
    <source>
        <dbReference type="ARBA" id="ARBA00022475"/>
    </source>
</evidence>
<name>A0A3B1BZI2_9ZZZZ</name>
<dbReference type="InterPro" id="IPR000440">
    <property type="entry name" value="NADH_UbQ/plastoQ_OxRdtase_su3"/>
</dbReference>
<sequence>MELNQYIPVLLMIAAAAGVAAAMTALAEILGPKVVFREKMEPFECGENQIVSPKLRFSVRFYLIAMLFVIFDIEAVFLFPWSVVFQSLGMFGFIEMMVFIFLLTVGLVYVWKKGALEWE</sequence>
<evidence type="ECO:0000256" key="2">
    <source>
        <dbReference type="ARBA" id="ARBA00008472"/>
    </source>
</evidence>
<comment type="similarity">
    <text evidence="2">Belongs to the complex I subunit 3 family.</text>
</comment>
<dbReference type="PANTHER" id="PTHR11058">
    <property type="entry name" value="NADH-UBIQUINONE OXIDOREDUCTASE CHAIN 3"/>
    <property type="match status" value="1"/>
</dbReference>
<evidence type="ECO:0000313" key="12">
    <source>
        <dbReference type="EMBL" id="VAX23379.1"/>
    </source>
</evidence>
<dbReference type="AlphaFoldDB" id="A0A3B1BZI2"/>
<evidence type="ECO:0000256" key="9">
    <source>
        <dbReference type="ARBA" id="ARBA00023027"/>
    </source>
</evidence>
<dbReference type="GO" id="GO:0016651">
    <property type="term" value="F:oxidoreductase activity, acting on NAD(P)H"/>
    <property type="evidence" value="ECO:0007669"/>
    <property type="project" value="InterPro"/>
</dbReference>
<keyword evidence="5 11" id="KW-0812">Transmembrane</keyword>
<evidence type="ECO:0000256" key="7">
    <source>
        <dbReference type="ARBA" id="ARBA00022967"/>
    </source>
</evidence>
<dbReference type="EMBL" id="UOGE01000084">
    <property type="protein sequence ID" value="VAX23379.1"/>
    <property type="molecule type" value="Genomic_DNA"/>
</dbReference>
<evidence type="ECO:0000256" key="1">
    <source>
        <dbReference type="ARBA" id="ARBA00004141"/>
    </source>
</evidence>
<organism evidence="12">
    <name type="scientific">hydrothermal vent metagenome</name>
    <dbReference type="NCBI Taxonomy" id="652676"/>
    <lineage>
        <taxon>unclassified sequences</taxon>
        <taxon>metagenomes</taxon>
        <taxon>ecological metagenomes</taxon>
    </lineage>
</organism>
<protein>
    <submittedName>
        <fullName evidence="12">NADH ubiquinone oxidoreductase chain A</fullName>
        <ecNumber evidence="12">1.6.5.3</ecNumber>
    </submittedName>
</protein>
<dbReference type="HAMAP" id="MF_01394">
    <property type="entry name" value="NDH1_NuoA"/>
    <property type="match status" value="1"/>
</dbReference>
<evidence type="ECO:0000256" key="10">
    <source>
        <dbReference type="ARBA" id="ARBA00023136"/>
    </source>
</evidence>
<feature type="transmembrane region" description="Helical" evidence="11">
    <location>
        <begin position="61"/>
        <end position="84"/>
    </location>
</feature>
<proteinExistence type="inferred from homology"/>
<keyword evidence="3" id="KW-0813">Transport</keyword>
<keyword evidence="4" id="KW-1003">Cell membrane</keyword>
<keyword evidence="7" id="KW-1278">Translocase</keyword>
<evidence type="ECO:0000256" key="8">
    <source>
        <dbReference type="ARBA" id="ARBA00022989"/>
    </source>
</evidence>
<keyword evidence="10 11" id="KW-0472">Membrane</keyword>
<reference evidence="12" key="1">
    <citation type="submission" date="2018-06" db="EMBL/GenBank/DDBJ databases">
        <authorList>
            <person name="Zhirakovskaya E."/>
        </authorList>
    </citation>
    <scope>NUCLEOTIDE SEQUENCE</scope>
</reference>
<feature type="transmembrane region" description="Helical" evidence="11">
    <location>
        <begin position="6"/>
        <end position="30"/>
    </location>
</feature>
<keyword evidence="8 11" id="KW-1133">Transmembrane helix</keyword>
<dbReference type="EC" id="1.6.5.3" evidence="12"/>